<dbReference type="EMBL" id="BQNB010014471">
    <property type="protein sequence ID" value="GJT28575.1"/>
    <property type="molecule type" value="Genomic_DNA"/>
</dbReference>
<proteinExistence type="predicted"/>
<evidence type="ECO:0000256" key="2">
    <source>
        <dbReference type="SAM" id="MobiDB-lite"/>
    </source>
</evidence>
<accession>A0ABQ5CNA6</accession>
<evidence type="ECO:0000313" key="4">
    <source>
        <dbReference type="EMBL" id="GJT28575.1"/>
    </source>
</evidence>
<evidence type="ECO:0000313" key="5">
    <source>
        <dbReference type="Proteomes" id="UP001151760"/>
    </source>
</evidence>
<name>A0ABQ5CNA6_9ASTR</name>
<dbReference type="Proteomes" id="UP001151760">
    <property type="component" value="Unassembled WGS sequence"/>
</dbReference>
<keyword evidence="1" id="KW-0863">Zinc-finger</keyword>
<reference evidence="4" key="1">
    <citation type="journal article" date="2022" name="Int. J. Mol. Sci.">
        <title>Draft Genome of Tanacetum Coccineum: Genomic Comparison of Closely Related Tanacetum-Family Plants.</title>
        <authorList>
            <person name="Yamashiro T."/>
            <person name="Shiraishi A."/>
            <person name="Nakayama K."/>
            <person name="Satake H."/>
        </authorList>
    </citation>
    <scope>NUCLEOTIDE SEQUENCE</scope>
</reference>
<dbReference type="InterPro" id="IPR036875">
    <property type="entry name" value="Znf_CCHC_sf"/>
</dbReference>
<dbReference type="SUPFAM" id="SSF57756">
    <property type="entry name" value="Retrovirus zinc finger-like domains"/>
    <property type="match status" value="1"/>
</dbReference>
<keyword evidence="1" id="KW-0862">Zinc</keyword>
<organism evidence="4 5">
    <name type="scientific">Tanacetum coccineum</name>
    <dbReference type="NCBI Taxonomy" id="301880"/>
    <lineage>
        <taxon>Eukaryota</taxon>
        <taxon>Viridiplantae</taxon>
        <taxon>Streptophyta</taxon>
        <taxon>Embryophyta</taxon>
        <taxon>Tracheophyta</taxon>
        <taxon>Spermatophyta</taxon>
        <taxon>Magnoliopsida</taxon>
        <taxon>eudicotyledons</taxon>
        <taxon>Gunneridae</taxon>
        <taxon>Pentapetalae</taxon>
        <taxon>asterids</taxon>
        <taxon>campanulids</taxon>
        <taxon>Asterales</taxon>
        <taxon>Asteraceae</taxon>
        <taxon>Asteroideae</taxon>
        <taxon>Anthemideae</taxon>
        <taxon>Anthemidinae</taxon>
        <taxon>Tanacetum</taxon>
    </lineage>
</organism>
<protein>
    <submittedName>
        <fullName evidence="4">Ribonuclease H-like domain-containing protein</fullName>
    </submittedName>
</protein>
<feature type="domain" description="CCHC-type" evidence="3">
    <location>
        <begin position="116"/>
        <end position="131"/>
    </location>
</feature>
<dbReference type="Gene3D" id="4.10.60.10">
    <property type="entry name" value="Zinc finger, CCHC-type"/>
    <property type="match status" value="1"/>
</dbReference>
<evidence type="ECO:0000256" key="1">
    <source>
        <dbReference type="PROSITE-ProRule" id="PRU00047"/>
    </source>
</evidence>
<feature type="region of interest" description="Disordered" evidence="2">
    <location>
        <begin position="188"/>
        <end position="207"/>
    </location>
</feature>
<feature type="region of interest" description="Disordered" evidence="2">
    <location>
        <begin position="1"/>
        <end position="26"/>
    </location>
</feature>
<dbReference type="SMART" id="SM00343">
    <property type="entry name" value="ZnF_C2HC"/>
    <property type="match status" value="2"/>
</dbReference>
<sequence>MVRKRSDFSEESVEKSWGKESDNESDSEFIPCFDSFLTLSSSTMFLLPQSSGIMIAETESGRDKLTFGQRDMGSITSTWEKIFKDDYFGGGEKEEKKLGKFRSDRSGGKLLHGNGCFECGAQGHFKRNCPKLNNNDRGNQAGNNRAPMKVYAVGNTGANPDNVVAVGNSLLRDDIIELPYQIFTKGTKIKAKRTKSSPRSERARENKSNGAFGFYWASPNQQEELFTHKEEIDLETAQITTTAKLSTLKQENGNSFKPAAKITTNDYGTSTTLIPGPVTTEEKVQKKNDMKARSASKLTESLDSIVNSFRRCIVSWLILGENISQEDLNLKFLRSLPSEWNYHVVRNCKLTAQALNSQNMAFVSSPSSTNEVNTTYGVGIVNKQVSLASTQKTGRKIIINGSDIAGYDKSKVECFNCYKMRHFARNKGRTLRTKIARKGIRCSRRNCKCGEETSSQSMWLLMDGG</sequence>
<dbReference type="PROSITE" id="PS50158">
    <property type="entry name" value="ZF_CCHC"/>
    <property type="match status" value="1"/>
</dbReference>
<comment type="caution">
    <text evidence="4">The sequence shown here is derived from an EMBL/GenBank/DDBJ whole genome shotgun (WGS) entry which is preliminary data.</text>
</comment>
<reference evidence="4" key="2">
    <citation type="submission" date="2022-01" db="EMBL/GenBank/DDBJ databases">
        <authorList>
            <person name="Yamashiro T."/>
            <person name="Shiraishi A."/>
            <person name="Satake H."/>
            <person name="Nakayama K."/>
        </authorList>
    </citation>
    <scope>NUCLEOTIDE SEQUENCE</scope>
</reference>
<feature type="compositionally biased region" description="Basic and acidic residues" evidence="2">
    <location>
        <begin position="198"/>
        <end position="207"/>
    </location>
</feature>
<evidence type="ECO:0000259" key="3">
    <source>
        <dbReference type="PROSITE" id="PS50158"/>
    </source>
</evidence>
<dbReference type="InterPro" id="IPR001878">
    <property type="entry name" value="Znf_CCHC"/>
</dbReference>
<keyword evidence="1" id="KW-0479">Metal-binding</keyword>
<gene>
    <name evidence="4" type="ORF">Tco_0908850</name>
</gene>
<keyword evidence="5" id="KW-1185">Reference proteome</keyword>
<feature type="compositionally biased region" description="Basic and acidic residues" evidence="2">
    <location>
        <begin position="1"/>
        <end position="22"/>
    </location>
</feature>